<dbReference type="EMBL" id="JAWRVE010000106">
    <property type="protein sequence ID" value="KAL1858279.1"/>
    <property type="molecule type" value="Genomic_DNA"/>
</dbReference>
<dbReference type="SUPFAM" id="SSF159245">
    <property type="entry name" value="AttH-like"/>
    <property type="match status" value="1"/>
</dbReference>
<evidence type="ECO:0000313" key="3">
    <source>
        <dbReference type="Proteomes" id="UP001583177"/>
    </source>
</evidence>
<sequence>MPVHWRVSLSIGSTEKEISGAFTVSGTCFVEEEAHRLEVLRRARRKMQHRVAVGVQITDFGARGLPVADAEVRLNIRGTPFRLNGVGGRDKNWNPRPWAVISQNWDMARAIVGPYSLMLWNYASAVDGKSYFSATVTKGDKVLFRTSKRESSCGTESYGSFKLTTTGPVHLSSPPGSKNPLLESRHTGYLIDLVSPQSDEHWRFNIDFSQTTFWFRASETLNVGQFAGITSGGLVGGKVYKGVSTGSVQELVL</sequence>
<protein>
    <recommendedName>
        <fullName evidence="1">Diels-Alderase C-terminal domain-containing protein</fullName>
    </recommendedName>
</protein>
<keyword evidence="3" id="KW-1185">Reference proteome</keyword>
<feature type="domain" description="Diels-Alderase C-terminal" evidence="1">
    <location>
        <begin position="97"/>
        <end position="247"/>
    </location>
</feature>
<dbReference type="InterPro" id="IPR054499">
    <property type="entry name" value="DA_C"/>
</dbReference>
<accession>A0ABR3WCJ8</accession>
<name>A0ABR3WCJ8_9PEZI</name>
<gene>
    <name evidence="2" type="ORF">Daus18300_010025</name>
</gene>
<dbReference type="Proteomes" id="UP001583177">
    <property type="component" value="Unassembled WGS sequence"/>
</dbReference>
<reference evidence="2 3" key="1">
    <citation type="journal article" date="2024" name="IMA Fungus">
        <title>IMA Genome - F19 : A genome assembly and annotation guide to empower mycologists, including annotated draft genome sequences of Ceratocystis pirilliformis, Diaporthe australafricana, Fusarium ophioides, Paecilomyces lecythidis, and Sporothrix stenoceras.</title>
        <authorList>
            <person name="Aylward J."/>
            <person name="Wilson A.M."/>
            <person name="Visagie C.M."/>
            <person name="Spraker J."/>
            <person name="Barnes I."/>
            <person name="Buitendag C."/>
            <person name="Ceriani C."/>
            <person name="Del Mar Angel L."/>
            <person name="du Plessis D."/>
            <person name="Fuchs T."/>
            <person name="Gasser K."/>
            <person name="Kramer D."/>
            <person name="Li W."/>
            <person name="Munsamy K."/>
            <person name="Piso A."/>
            <person name="Price J.L."/>
            <person name="Sonnekus B."/>
            <person name="Thomas C."/>
            <person name="van der Nest A."/>
            <person name="van Dijk A."/>
            <person name="van Heerden A."/>
            <person name="van Vuuren N."/>
            <person name="Yilmaz N."/>
            <person name="Duong T.A."/>
            <person name="van der Merwe N.A."/>
            <person name="Wingfield M.J."/>
            <person name="Wingfield B.D."/>
        </authorList>
    </citation>
    <scope>NUCLEOTIDE SEQUENCE [LARGE SCALE GENOMIC DNA]</scope>
    <source>
        <strain evidence="2 3">CMW 18300</strain>
    </source>
</reference>
<evidence type="ECO:0000313" key="2">
    <source>
        <dbReference type="EMBL" id="KAL1858279.1"/>
    </source>
</evidence>
<proteinExistence type="predicted"/>
<evidence type="ECO:0000259" key="1">
    <source>
        <dbReference type="Pfam" id="PF22903"/>
    </source>
</evidence>
<comment type="caution">
    <text evidence="2">The sequence shown here is derived from an EMBL/GenBank/DDBJ whole genome shotgun (WGS) entry which is preliminary data.</text>
</comment>
<organism evidence="2 3">
    <name type="scientific">Diaporthe australafricana</name>
    <dbReference type="NCBI Taxonomy" id="127596"/>
    <lineage>
        <taxon>Eukaryota</taxon>
        <taxon>Fungi</taxon>
        <taxon>Dikarya</taxon>
        <taxon>Ascomycota</taxon>
        <taxon>Pezizomycotina</taxon>
        <taxon>Sordariomycetes</taxon>
        <taxon>Sordariomycetidae</taxon>
        <taxon>Diaporthales</taxon>
        <taxon>Diaporthaceae</taxon>
        <taxon>Diaporthe</taxon>
    </lineage>
</organism>
<dbReference type="Pfam" id="PF22903">
    <property type="entry name" value="DA_C"/>
    <property type="match status" value="1"/>
</dbReference>